<name>A0A1H5UQE2_9SPHI</name>
<protein>
    <recommendedName>
        <fullName evidence="1">PRTase-CE domain-containing protein</fullName>
    </recommendedName>
</protein>
<keyword evidence="3" id="KW-1185">Reference proteome</keyword>
<proteinExistence type="predicted"/>
<evidence type="ECO:0000259" key="1">
    <source>
        <dbReference type="Pfam" id="PF24390"/>
    </source>
</evidence>
<dbReference type="OrthoDB" id="7753492at2"/>
<gene>
    <name evidence="2" type="ORF">SAMN05421877_102373</name>
</gene>
<feature type="domain" description="PRTase-CE" evidence="1">
    <location>
        <begin position="29"/>
        <end position="344"/>
    </location>
</feature>
<accession>A0A1H5UQE2</accession>
<reference evidence="3" key="1">
    <citation type="submission" date="2016-10" db="EMBL/GenBank/DDBJ databases">
        <authorList>
            <person name="Varghese N."/>
            <person name="Submissions S."/>
        </authorList>
    </citation>
    <scope>NUCLEOTIDE SEQUENCE [LARGE SCALE GENOMIC DNA]</scope>
    <source>
        <strain evidence="3">DSM 22361</strain>
    </source>
</reference>
<evidence type="ECO:0000313" key="2">
    <source>
        <dbReference type="EMBL" id="SEF77204.1"/>
    </source>
</evidence>
<dbReference type="AlphaFoldDB" id="A0A1H5UQE2"/>
<sequence length="349" mass="41076">MTELANNIYEIIKDYRNHDGINLTTEYIIDWANQFGEDAEIVLTELNKILPETYVSRNKAKQYLLSHIKAYLKLYSYTNVTTFLIDTHFINCQLAHKSQPAILNLLEEVLEENFQESYKKYLEYPKKNYIYYDDVLASGSTIGRHCVEFLTEKDEKGVTFAQKLESNEINFSISVFCVHIWGYEFQKFRISKTPTLSEKITKKINWFWNYEVQNHAKFNNQSLNIARPIKLANTKINSYLEGLEATKYEDYAFRKVNTPLKEVFFSSPENRIKFENIITEKGIDIIKMIQGELKPNIRPLGLINPNYKIFGLGTHFFTWRNIPNNSPLVYWWEVNGHDWKPLFPVANRG</sequence>
<dbReference type="Pfam" id="PF24390">
    <property type="entry name" value="PRTase-CE"/>
    <property type="match status" value="1"/>
</dbReference>
<dbReference type="EMBL" id="FNUT01000002">
    <property type="protein sequence ID" value="SEF77204.1"/>
    <property type="molecule type" value="Genomic_DNA"/>
</dbReference>
<evidence type="ECO:0000313" key="3">
    <source>
        <dbReference type="Proteomes" id="UP000236731"/>
    </source>
</evidence>
<dbReference type="InterPro" id="IPR056920">
    <property type="entry name" value="PRTase-CE"/>
</dbReference>
<dbReference type="RefSeq" id="WP_103905378.1">
    <property type="nucleotide sequence ID" value="NZ_CP049246.1"/>
</dbReference>
<organism evidence="2 3">
    <name type="scientific">Sphingobacterium lactis</name>
    <dbReference type="NCBI Taxonomy" id="797291"/>
    <lineage>
        <taxon>Bacteria</taxon>
        <taxon>Pseudomonadati</taxon>
        <taxon>Bacteroidota</taxon>
        <taxon>Sphingobacteriia</taxon>
        <taxon>Sphingobacteriales</taxon>
        <taxon>Sphingobacteriaceae</taxon>
        <taxon>Sphingobacterium</taxon>
    </lineage>
</organism>
<dbReference type="Proteomes" id="UP000236731">
    <property type="component" value="Unassembled WGS sequence"/>
</dbReference>